<protein>
    <recommendedName>
        <fullName evidence="3 6">Beta-lactamase</fullName>
        <ecNumber evidence="3 6">3.5.2.6</ecNumber>
    </recommendedName>
</protein>
<dbReference type="InterPro" id="IPR058136">
    <property type="entry name" value="AmpC"/>
</dbReference>
<name>A0A0A1FAN2_9BURK</name>
<dbReference type="InterPro" id="IPR001466">
    <property type="entry name" value="Beta-lactam-related"/>
</dbReference>
<dbReference type="EMBL" id="CP009962">
    <property type="protein sequence ID" value="AIY40724.1"/>
    <property type="molecule type" value="Genomic_DNA"/>
</dbReference>
<dbReference type="PANTHER" id="PTHR46825">
    <property type="entry name" value="D-ALANYL-D-ALANINE-CARBOXYPEPTIDASE/ENDOPEPTIDASE AMPH"/>
    <property type="match status" value="1"/>
</dbReference>
<evidence type="ECO:0000313" key="10">
    <source>
        <dbReference type="Proteomes" id="UP000030302"/>
    </source>
</evidence>
<comment type="catalytic activity">
    <reaction evidence="1 6">
        <text>a beta-lactam + H2O = a substituted beta-amino acid</text>
        <dbReference type="Rhea" id="RHEA:20401"/>
        <dbReference type="ChEBI" id="CHEBI:15377"/>
        <dbReference type="ChEBI" id="CHEBI:35627"/>
        <dbReference type="ChEBI" id="CHEBI:140347"/>
        <dbReference type="EC" id="3.5.2.6"/>
    </reaction>
</comment>
<evidence type="ECO:0000256" key="1">
    <source>
        <dbReference type="ARBA" id="ARBA00001526"/>
    </source>
</evidence>
<organism evidence="9 10">
    <name type="scientific">Collimonas arenae</name>
    <dbReference type="NCBI Taxonomy" id="279058"/>
    <lineage>
        <taxon>Bacteria</taxon>
        <taxon>Pseudomonadati</taxon>
        <taxon>Pseudomonadota</taxon>
        <taxon>Betaproteobacteria</taxon>
        <taxon>Burkholderiales</taxon>
        <taxon>Oxalobacteraceae</taxon>
        <taxon>Collimonas</taxon>
    </lineage>
</organism>
<evidence type="ECO:0000256" key="4">
    <source>
        <dbReference type="ARBA" id="ARBA00022801"/>
    </source>
</evidence>
<comment type="similarity">
    <text evidence="2 6">Belongs to the class-C beta-lactamase family.</text>
</comment>
<dbReference type="Proteomes" id="UP000030302">
    <property type="component" value="Chromosome"/>
</dbReference>
<evidence type="ECO:0000256" key="7">
    <source>
        <dbReference type="SAM" id="SignalP"/>
    </source>
</evidence>
<sequence length="326" mass="36369">MRQKNMNIIKLLSVSMCFLAASSYAADKVDPSSVRGIVDAAIQPLIEKNNVPGIAVAVTVDGKNYFYNYGVASKETQHPITSETLFEIGSLSKTFTATLATYAQLNGNLSLSDSPAKYFPYLRDSKFGKVSLINLGTHTPGGFPVQVPDEIGNTDQLLDYLKLWKPAYAAGTQRSYSNVSIGMLGMITAKSMHVSFDDAIEKKLFPELGMKHSYINVPTDRLKDYAQGYTKKDAPIRMNKGILGSEAYGIKSSTIDMIRFIDANMQTIKLDQKLQKAITDTHTGYYKSGEITQDLIWEQYAYPVELNDCWQVMPTRWLPRVIRQPD</sequence>
<dbReference type="GO" id="GO:0030288">
    <property type="term" value="C:outer membrane-bounded periplasmic space"/>
    <property type="evidence" value="ECO:0007669"/>
    <property type="project" value="InterPro"/>
</dbReference>
<evidence type="ECO:0000256" key="6">
    <source>
        <dbReference type="RuleBase" id="RU361140"/>
    </source>
</evidence>
<accession>A0A0A1FAN2</accession>
<reference evidence="10" key="1">
    <citation type="journal article" date="2014" name="Soil Biol. Biochem.">
        <title>Structure and function of bacterial communities in ageing soils: Insights from the Mendocino ecological staircase.</title>
        <authorList>
            <person name="Uroz S."/>
            <person name="Tech J.J."/>
            <person name="Sawaya N.A."/>
            <person name="Frey-Klett P."/>
            <person name="Leveau J.H.J."/>
        </authorList>
    </citation>
    <scope>NUCLEOTIDE SEQUENCE [LARGE SCALE GENOMIC DNA]</scope>
    <source>
        <strain evidence="10">Cal35</strain>
    </source>
</reference>
<dbReference type="InterPro" id="IPR050491">
    <property type="entry name" value="AmpC-like"/>
</dbReference>
<dbReference type="HOGENOM" id="CLU_020027_10_0_4"/>
<dbReference type="InterPro" id="IPR001586">
    <property type="entry name" value="Beta-lactam_class-C_AS"/>
</dbReference>
<evidence type="ECO:0000256" key="2">
    <source>
        <dbReference type="ARBA" id="ARBA00007840"/>
    </source>
</evidence>
<dbReference type="STRING" id="279058.LT85_1566"/>
<dbReference type="NCBIfam" id="NF033085">
    <property type="entry name" value="bla_class_C"/>
    <property type="match status" value="1"/>
</dbReference>
<evidence type="ECO:0000256" key="3">
    <source>
        <dbReference type="ARBA" id="ARBA00012865"/>
    </source>
</evidence>
<keyword evidence="7" id="KW-0732">Signal</keyword>
<dbReference type="GO" id="GO:0017001">
    <property type="term" value="P:antibiotic catabolic process"/>
    <property type="evidence" value="ECO:0007669"/>
    <property type="project" value="InterPro"/>
</dbReference>
<dbReference type="GO" id="GO:0046677">
    <property type="term" value="P:response to antibiotic"/>
    <property type="evidence" value="ECO:0007669"/>
    <property type="project" value="UniProtKB-UniRule"/>
</dbReference>
<keyword evidence="10" id="KW-1185">Reference proteome</keyword>
<feature type="signal peptide" evidence="7">
    <location>
        <begin position="1"/>
        <end position="25"/>
    </location>
</feature>
<dbReference type="PANTHER" id="PTHR46825:SF8">
    <property type="entry name" value="BETA-LACTAMASE-RELATED"/>
    <property type="match status" value="1"/>
</dbReference>
<proteinExistence type="inferred from homology"/>
<keyword evidence="4 6" id="KW-0378">Hydrolase</keyword>
<dbReference type="GO" id="GO:0008800">
    <property type="term" value="F:beta-lactamase activity"/>
    <property type="evidence" value="ECO:0007669"/>
    <property type="project" value="UniProtKB-UniRule"/>
</dbReference>
<evidence type="ECO:0000313" key="9">
    <source>
        <dbReference type="EMBL" id="AIY40724.1"/>
    </source>
</evidence>
<dbReference type="KEGG" id="care:LT85_1566"/>
<keyword evidence="5 6" id="KW-0046">Antibiotic resistance</keyword>
<gene>
    <name evidence="9" type="ORF">LT85_1566</name>
</gene>
<dbReference type="Pfam" id="PF00144">
    <property type="entry name" value="Beta-lactamase"/>
    <property type="match status" value="1"/>
</dbReference>
<evidence type="ECO:0000259" key="8">
    <source>
        <dbReference type="Pfam" id="PF00144"/>
    </source>
</evidence>
<dbReference type="PROSITE" id="PS00336">
    <property type="entry name" value="BETA_LACTAMASE_C"/>
    <property type="match status" value="1"/>
</dbReference>
<dbReference type="SUPFAM" id="SSF56601">
    <property type="entry name" value="beta-lactamase/transpeptidase-like"/>
    <property type="match status" value="1"/>
</dbReference>
<feature type="chain" id="PRO_5001983106" description="Beta-lactamase" evidence="7">
    <location>
        <begin position="26"/>
        <end position="326"/>
    </location>
</feature>
<dbReference type="AlphaFoldDB" id="A0A0A1FAN2"/>
<dbReference type="Gene3D" id="3.40.710.10">
    <property type="entry name" value="DD-peptidase/beta-lactamase superfamily"/>
    <property type="match status" value="1"/>
</dbReference>
<dbReference type="EC" id="3.5.2.6" evidence="3 6"/>
<dbReference type="InterPro" id="IPR012338">
    <property type="entry name" value="Beta-lactam/transpept-like"/>
</dbReference>
<feature type="domain" description="Beta-lactamase-related" evidence="8">
    <location>
        <begin position="38"/>
        <end position="306"/>
    </location>
</feature>
<evidence type="ECO:0000256" key="5">
    <source>
        <dbReference type="ARBA" id="ARBA00023251"/>
    </source>
</evidence>